<evidence type="ECO:0000259" key="6">
    <source>
        <dbReference type="Pfam" id="PF02465"/>
    </source>
</evidence>
<keyword evidence="8" id="KW-0282">Flagellum</keyword>
<evidence type="ECO:0000256" key="4">
    <source>
        <dbReference type="ARBA" id="ARBA00023143"/>
    </source>
</evidence>
<evidence type="ECO:0000256" key="1">
    <source>
        <dbReference type="ARBA" id="ARBA00009764"/>
    </source>
</evidence>
<dbReference type="PANTHER" id="PTHR30288:SF0">
    <property type="entry name" value="FLAGELLAR HOOK-ASSOCIATED PROTEIN 2"/>
    <property type="match status" value="1"/>
</dbReference>
<dbReference type="Proteomes" id="UP000613768">
    <property type="component" value="Unassembled WGS sequence"/>
</dbReference>
<dbReference type="InterPro" id="IPR010809">
    <property type="entry name" value="FliD_C"/>
</dbReference>
<reference evidence="8 9" key="1">
    <citation type="submission" date="2020-09" db="EMBL/GenBank/DDBJ databases">
        <title>Pseudoxanthomonas sp. CAU 1598 isolated from sand of Yaerae Beach.</title>
        <authorList>
            <person name="Kim W."/>
        </authorList>
    </citation>
    <scope>NUCLEOTIDE SEQUENCE [LARGE SCALE GENOMIC DNA]</scope>
    <source>
        <strain evidence="8 9">CAU 1598</strain>
    </source>
</reference>
<comment type="subcellular location">
    <subcellularLocation>
        <location evidence="5">Secreted</location>
    </subcellularLocation>
    <subcellularLocation>
        <location evidence="5">Bacterial flagellum</location>
    </subcellularLocation>
</comment>
<comment type="subunit">
    <text evidence="2 5">Homopentamer.</text>
</comment>
<organism evidence="8 9">
    <name type="scientific">Pseudomarimonas arenosa</name>
    <dbReference type="NCBI Taxonomy" id="2774145"/>
    <lineage>
        <taxon>Bacteria</taxon>
        <taxon>Pseudomonadati</taxon>
        <taxon>Pseudomonadota</taxon>
        <taxon>Gammaproteobacteria</taxon>
        <taxon>Lysobacterales</taxon>
        <taxon>Lysobacteraceae</taxon>
        <taxon>Pseudomarimonas</taxon>
    </lineage>
</organism>
<evidence type="ECO:0000256" key="5">
    <source>
        <dbReference type="RuleBase" id="RU362066"/>
    </source>
</evidence>
<evidence type="ECO:0000313" key="8">
    <source>
        <dbReference type="EMBL" id="MBD8524746.1"/>
    </source>
</evidence>
<dbReference type="GO" id="GO:0009421">
    <property type="term" value="C:bacterial-type flagellum filament cap"/>
    <property type="evidence" value="ECO:0007669"/>
    <property type="project" value="InterPro"/>
</dbReference>
<dbReference type="Pfam" id="PF07195">
    <property type="entry name" value="FliD_C"/>
    <property type="match status" value="1"/>
</dbReference>
<accession>A0AAW3ZF85</accession>
<dbReference type="Pfam" id="PF02465">
    <property type="entry name" value="FliD_N"/>
    <property type="match status" value="1"/>
</dbReference>
<gene>
    <name evidence="8" type="primary">fliD</name>
    <name evidence="8" type="ORF">IFO71_03235</name>
</gene>
<dbReference type="RefSeq" id="WP_192028094.1">
    <property type="nucleotide sequence ID" value="NZ_JACYTR010000004.1"/>
</dbReference>
<dbReference type="EMBL" id="JACYTR010000004">
    <property type="protein sequence ID" value="MBD8524746.1"/>
    <property type="molecule type" value="Genomic_DNA"/>
</dbReference>
<keyword evidence="8" id="KW-0966">Cell projection</keyword>
<feature type="domain" description="Flagellar hook-associated protein 2 C-terminal" evidence="7">
    <location>
        <begin position="223"/>
        <end position="443"/>
    </location>
</feature>
<evidence type="ECO:0000256" key="2">
    <source>
        <dbReference type="ARBA" id="ARBA00011255"/>
    </source>
</evidence>
<dbReference type="GO" id="GO:0009424">
    <property type="term" value="C:bacterial-type flagellum hook"/>
    <property type="evidence" value="ECO:0007669"/>
    <property type="project" value="UniProtKB-UniRule"/>
</dbReference>
<keyword evidence="4 5" id="KW-0975">Bacterial flagellum</keyword>
<keyword evidence="8" id="KW-0969">Cilium</keyword>
<dbReference type="GO" id="GO:0071973">
    <property type="term" value="P:bacterial-type flagellum-dependent cell motility"/>
    <property type="evidence" value="ECO:0007669"/>
    <property type="project" value="TreeGrafter"/>
</dbReference>
<dbReference type="InterPro" id="IPR040026">
    <property type="entry name" value="FliD"/>
</dbReference>
<keyword evidence="9" id="KW-1185">Reference proteome</keyword>
<keyword evidence="3" id="KW-0175">Coiled coil</keyword>
<dbReference type="InterPro" id="IPR003481">
    <property type="entry name" value="FliD_N"/>
</dbReference>
<keyword evidence="5" id="KW-0964">Secreted</keyword>
<dbReference type="GO" id="GO:0005576">
    <property type="term" value="C:extracellular region"/>
    <property type="evidence" value="ECO:0007669"/>
    <property type="project" value="UniProtKB-SubCell"/>
</dbReference>
<comment type="similarity">
    <text evidence="1 5">Belongs to the FliD family.</text>
</comment>
<feature type="domain" description="Flagellar hook-associated protein 2 N-terminal" evidence="6">
    <location>
        <begin position="11"/>
        <end position="110"/>
    </location>
</feature>
<evidence type="ECO:0000256" key="3">
    <source>
        <dbReference type="ARBA" id="ARBA00023054"/>
    </source>
</evidence>
<evidence type="ECO:0000259" key="7">
    <source>
        <dbReference type="Pfam" id="PF07195"/>
    </source>
</evidence>
<sequence>MGLISNVGLGSGLDISSLVQQLVDSERAGPSAALNRREARTKAQISAVAQVKSAFSQLQTAVNKLRDGAAFDARKVSSSDSDRLSASIKVGSTPALGRYTIEVESLASAQKLQSDPAAISSATDALPTGTLSFTLDGSQFDVVIAADTDIYEAAQAINQAAGGKLQASVIRGDDGFSLSLTSGVTGSAGEITISQTAGGSSLQAFTFDPNSPQAGAMDETAPASDAVLYVDGVKRTASSNSLSDVISGLDLTLKKAELGHSFTLTVAEDTSGARAAVEGFVNAYNTALKVLAQVSAYDENNNTAQALNGDAFVRNATAQLRNVLSDAFRAAASEGVKLGIDTGVDGSLSFKSADFLQGLEASPNAYRRLFAGEEAALTRGLSSYLDSVLGNNGTLIQRSESLDRALKNVTADRSALDRRLVGIEERYRKQFVALDGLLAKLNNTSQYLAQQLAGLGGSQG</sequence>
<name>A0AAW3ZF85_9GAMM</name>
<dbReference type="AlphaFoldDB" id="A0AAW3ZF85"/>
<dbReference type="GO" id="GO:0007155">
    <property type="term" value="P:cell adhesion"/>
    <property type="evidence" value="ECO:0007669"/>
    <property type="project" value="InterPro"/>
</dbReference>
<evidence type="ECO:0000313" key="9">
    <source>
        <dbReference type="Proteomes" id="UP000613768"/>
    </source>
</evidence>
<proteinExistence type="inferred from homology"/>
<protein>
    <recommendedName>
        <fullName evidence="5">Flagellar hook-associated protein 2</fullName>
        <shortName evidence="5">HAP2</shortName>
    </recommendedName>
    <alternativeName>
        <fullName evidence="5">Flagellar cap protein</fullName>
    </alternativeName>
</protein>
<comment type="function">
    <text evidence="5">Required for morphogenesis and for the elongation of the flagellar filament by facilitating polymerization of the flagellin monomers at the tip of growing filament. Forms a capping structure, which prevents flagellin subunits (transported through the central channel of the flagellum) from leaking out without polymerization at the distal end.</text>
</comment>
<dbReference type="PANTHER" id="PTHR30288">
    <property type="entry name" value="FLAGELLAR CAP/ASSEMBLY PROTEIN FLID"/>
    <property type="match status" value="1"/>
</dbReference>
<comment type="caution">
    <text evidence="8">The sequence shown here is derived from an EMBL/GenBank/DDBJ whole genome shotgun (WGS) entry which is preliminary data.</text>
</comment>